<evidence type="ECO:0000313" key="6">
    <source>
        <dbReference type="EMBL" id="STY17343.1"/>
    </source>
</evidence>
<proteinExistence type="predicted"/>
<evidence type="ECO:0000259" key="4">
    <source>
        <dbReference type="Pfam" id="PF01494"/>
    </source>
</evidence>
<dbReference type="InterPro" id="IPR050641">
    <property type="entry name" value="RIFMO-like"/>
</dbReference>
<evidence type="ECO:0000256" key="2">
    <source>
        <dbReference type="ARBA" id="ARBA00022630"/>
    </source>
</evidence>
<reference evidence="5 7" key="1">
    <citation type="submission" date="2015-11" db="EMBL/GenBank/DDBJ databases">
        <title>Genomic analysis of 38 Legionella species identifies large and diverse effector repertoires.</title>
        <authorList>
            <person name="Burstein D."/>
            <person name="Amaro F."/>
            <person name="Zusman T."/>
            <person name="Lifshitz Z."/>
            <person name="Cohen O."/>
            <person name="Gilbert J.A."/>
            <person name="Pupko T."/>
            <person name="Shuman H.A."/>
            <person name="Segal G."/>
        </authorList>
    </citation>
    <scope>NUCLEOTIDE SEQUENCE [LARGE SCALE GENOMIC DNA]</scope>
    <source>
        <strain evidence="5 7">ATCC 49507</strain>
    </source>
</reference>
<comment type="cofactor">
    <cofactor evidence="1">
        <name>FAD</name>
        <dbReference type="ChEBI" id="CHEBI:57692"/>
    </cofactor>
</comment>
<dbReference type="PANTHER" id="PTHR43004">
    <property type="entry name" value="TRK SYSTEM POTASSIUM UPTAKE PROTEIN"/>
    <property type="match status" value="1"/>
</dbReference>
<evidence type="ECO:0000313" key="8">
    <source>
        <dbReference type="Proteomes" id="UP000254230"/>
    </source>
</evidence>
<sequence length="525" mass="58823">MINSNYEVIIVGGGPVGIALAIELGLNQVKTLVLEKYAKPLKMPRAQSLSARTMEFFIRWGADMALEESLLLPKDLPQTGIWCSTLCGETYFETAWGDNQLKENASPKAGVRSPIWITEEVLRTRLQAFPSVDFLKEHEVQDIQIDNKIVSITSFDKNSQQKKVHQANYLACCDGSTGPTKQLFNNCYNTMSDATKMLGTMFISKELMQLKTVPDGIMYFVLAEGAMAFVGPIDLQEGLWLAQIVWNKPEDPDELSISSIIDAIVGIPIEKEIVDFNIWDMQVKIADFFNFNNQVFWLGDSAHAFAPTGGLGLNTGFGDAHNLGWKLAAVIQNKASAKLLETYAKERHPIWLSNLNFAGNNALEFLELKKKYPPEVDYKAYTMAYADLGNRYLRSSGLTLGYAYFDSPLTQLMPQQVQENNPFEYTPKTEPGYFLPHAIHQNDTIYATLSPTLWNLIVCDSDPVQESEKKKIADVFSLDDIHIVKVAANTYPYSYLLLRPDWHIARLGNSLDSIAGSIQEKLQCA</sequence>
<dbReference type="Proteomes" id="UP000254230">
    <property type="component" value="Unassembled WGS sequence"/>
</dbReference>
<dbReference type="AlphaFoldDB" id="A0A378KRZ1"/>
<dbReference type="GO" id="GO:0018677">
    <property type="term" value="F:pentachlorophenol monooxygenase activity"/>
    <property type="evidence" value="ECO:0007669"/>
    <property type="project" value="UniProtKB-EC"/>
</dbReference>
<name>A0A378KRZ1_9GAMM</name>
<dbReference type="GO" id="GO:0071949">
    <property type="term" value="F:FAD binding"/>
    <property type="evidence" value="ECO:0007669"/>
    <property type="project" value="InterPro"/>
</dbReference>
<dbReference type="Gene3D" id="3.40.30.120">
    <property type="match status" value="1"/>
</dbReference>
<keyword evidence="2" id="KW-0285">Flavoprotein</keyword>
<dbReference type="PRINTS" id="PR00420">
    <property type="entry name" value="RNGMNOXGNASE"/>
</dbReference>
<evidence type="ECO:0000313" key="5">
    <source>
        <dbReference type="EMBL" id="KTD43669.1"/>
    </source>
</evidence>
<evidence type="ECO:0000313" key="7">
    <source>
        <dbReference type="Proteomes" id="UP000054639"/>
    </source>
</evidence>
<dbReference type="InterPro" id="IPR036188">
    <property type="entry name" value="FAD/NAD-bd_sf"/>
</dbReference>
<dbReference type="EMBL" id="LNYR01000046">
    <property type="protein sequence ID" value="KTD43669.1"/>
    <property type="molecule type" value="Genomic_DNA"/>
</dbReference>
<feature type="domain" description="FAD-binding" evidence="4">
    <location>
        <begin position="6"/>
        <end position="351"/>
    </location>
</feature>
<dbReference type="STRING" id="45072.Lqua_3023"/>
<reference evidence="6 8" key="2">
    <citation type="submission" date="2018-06" db="EMBL/GenBank/DDBJ databases">
        <authorList>
            <consortium name="Pathogen Informatics"/>
            <person name="Doyle S."/>
        </authorList>
    </citation>
    <scope>NUCLEOTIDE SEQUENCE [LARGE SCALE GENOMIC DNA]</scope>
    <source>
        <strain evidence="6 8">NCTC12376</strain>
    </source>
</reference>
<gene>
    <name evidence="6" type="primary">tfdB</name>
    <name evidence="5" type="ORF">Lqua_3023</name>
    <name evidence="6" type="ORF">NCTC12376_01140</name>
</gene>
<dbReference type="Gene3D" id="3.50.50.60">
    <property type="entry name" value="FAD/NAD(P)-binding domain"/>
    <property type="match status" value="1"/>
</dbReference>
<dbReference type="EC" id="1.14.13.20" evidence="6"/>
<dbReference type="Gene3D" id="3.30.9.10">
    <property type="entry name" value="D-Amino Acid Oxidase, subunit A, domain 2"/>
    <property type="match status" value="1"/>
</dbReference>
<dbReference type="Proteomes" id="UP000054639">
    <property type="component" value="Unassembled WGS sequence"/>
</dbReference>
<evidence type="ECO:0000256" key="3">
    <source>
        <dbReference type="ARBA" id="ARBA00022827"/>
    </source>
</evidence>
<dbReference type="RefSeq" id="WP_058475148.1">
    <property type="nucleotide sequence ID" value="NZ_CAAAIL010000003.1"/>
</dbReference>
<keyword evidence="6" id="KW-0503">Monooxygenase</keyword>
<dbReference type="OrthoDB" id="8672648at2"/>
<dbReference type="PANTHER" id="PTHR43004:SF19">
    <property type="entry name" value="BINDING MONOOXYGENASE, PUTATIVE (JCVI)-RELATED"/>
    <property type="match status" value="1"/>
</dbReference>
<dbReference type="GO" id="GO:0018666">
    <property type="term" value="F:2,4-dichlorophenol 6-monooxygenase activity"/>
    <property type="evidence" value="ECO:0007669"/>
    <property type="project" value="UniProtKB-EC"/>
</dbReference>
<dbReference type="Pfam" id="PF01494">
    <property type="entry name" value="FAD_binding_3"/>
    <property type="match status" value="1"/>
</dbReference>
<dbReference type="InterPro" id="IPR002938">
    <property type="entry name" value="FAD-bd"/>
</dbReference>
<organism evidence="6 8">
    <name type="scientific">Legionella quateirensis</name>
    <dbReference type="NCBI Taxonomy" id="45072"/>
    <lineage>
        <taxon>Bacteria</taxon>
        <taxon>Pseudomonadati</taxon>
        <taxon>Pseudomonadota</taxon>
        <taxon>Gammaproteobacteria</taxon>
        <taxon>Legionellales</taxon>
        <taxon>Legionellaceae</taxon>
        <taxon>Legionella</taxon>
    </lineage>
</organism>
<dbReference type="EC" id="1.14.13.50" evidence="6"/>
<keyword evidence="3" id="KW-0274">FAD</keyword>
<dbReference type="SUPFAM" id="SSF51905">
    <property type="entry name" value="FAD/NAD(P)-binding domain"/>
    <property type="match status" value="1"/>
</dbReference>
<keyword evidence="7" id="KW-1185">Reference proteome</keyword>
<protein>
    <submittedName>
        <fullName evidence="6">FAD monooxygenase, PheA/TfdB family</fullName>
        <ecNumber evidence="6">1.14.13.20</ecNumber>
        <ecNumber evidence="6">1.14.13.50</ecNumber>
    </submittedName>
</protein>
<accession>A0A378KRZ1</accession>
<evidence type="ECO:0000256" key="1">
    <source>
        <dbReference type="ARBA" id="ARBA00001974"/>
    </source>
</evidence>
<keyword evidence="6" id="KW-0560">Oxidoreductase</keyword>
<dbReference type="EMBL" id="UGOW01000001">
    <property type="protein sequence ID" value="STY17343.1"/>
    <property type="molecule type" value="Genomic_DNA"/>
</dbReference>